<sequence length="83" mass="9115">MSKKKKNKKKKSRLYKMLKPYISDTRVMWSLIGAVGVGVTLAAAFGTERGKTFVDKIAATAQGLLELDSDKGNKNHSTKKQTA</sequence>
<proteinExistence type="predicted"/>
<accession>A0A6C0GVJ0</accession>
<reference evidence="1 2" key="1">
    <citation type="submission" date="2020-01" db="EMBL/GenBank/DDBJ databases">
        <authorList>
            <person name="Kim M.K."/>
        </authorList>
    </citation>
    <scope>NUCLEOTIDE SEQUENCE [LARGE SCALE GENOMIC DNA]</scope>
    <source>
        <strain evidence="1 2">172606-1</strain>
    </source>
</reference>
<name>A0A6C0GVJ0_9BACT</name>
<evidence type="ECO:0000313" key="2">
    <source>
        <dbReference type="Proteomes" id="UP000480178"/>
    </source>
</evidence>
<gene>
    <name evidence="1" type="ORF">GXP67_35365</name>
</gene>
<dbReference type="Proteomes" id="UP000480178">
    <property type="component" value="Chromosome"/>
</dbReference>
<dbReference type="KEGG" id="rhoz:GXP67_35365"/>
<protein>
    <submittedName>
        <fullName evidence="1">Uncharacterized protein</fullName>
    </submittedName>
</protein>
<organism evidence="1 2">
    <name type="scientific">Rhodocytophaga rosea</name>
    <dbReference type="NCBI Taxonomy" id="2704465"/>
    <lineage>
        <taxon>Bacteria</taxon>
        <taxon>Pseudomonadati</taxon>
        <taxon>Bacteroidota</taxon>
        <taxon>Cytophagia</taxon>
        <taxon>Cytophagales</taxon>
        <taxon>Rhodocytophagaceae</taxon>
        <taxon>Rhodocytophaga</taxon>
    </lineage>
</organism>
<dbReference type="AlphaFoldDB" id="A0A6C0GVJ0"/>
<keyword evidence="2" id="KW-1185">Reference proteome</keyword>
<dbReference type="RefSeq" id="WP_162447508.1">
    <property type="nucleotide sequence ID" value="NZ_CP048222.1"/>
</dbReference>
<dbReference type="EMBL" id="CP048222">
    <property type="protein sequence ID" value="QHT71573.1"/>
    <property type="molecule type" value="Genomic_DNA"/>
</dbReference>
<evidence type="ECO:0000313" key="1">
    <source>
        <dbReference type="EMBL" id="QHT71573.1"/>
    </source>
</evidence>